<name>A0A2S7UEK0_9FLAO</name>
<dbReference type="RefSeq" id="WP_105072076.1">
    <property type="nucleotide sequence ID" value="NZ_MTPW01000001.1"/>
</dbReference>
<evidence type="ECO:0000313" key="3">
    <source>
        <dbReference type="Proteomes" id="UP000239747"/>
    </source>
</evidence>
<dbReference type="AlphaFoldDB" id="A0A2S7UEK0"/>
<accession>A0A2S7UEK0</accession>
<evidence type="ECO:0000256" key="1">
    <source>
        <dbReference type="SAM" id="SignalP"/>
    </source>
</evidence>
<reference evidence="2 3" key="1">
    <citation type="submission" date="2017-01" db="EMBL/GenBank/DDBJ databases">
        <title>Trade-off between light-utilization and light-protection in marine flavobacteria.</title>
        <authorList>
            <person name="Kumagai Y."/>
            <person name="Yoshizawa S."/>
            <person name="Kogure K."/>
            <person name="Iwasaki W."/>
        </authorList>
    </citation>
    <scope>NUCLEOTIDE SEQUENCE [LARGE SCALE GENOMIC DNA]</scope>
    <source>
        <strain evidence="2 3">KCTC 32109</strain>
    </source>
</reference>
<protein>
    <submittedName>
        <fullName evidence="2">Uncharacterized protein</fullName>
    </submittedName>
</protein>
<feature type="chain" id="PRO_5015639980" evidence="1">
    <location>
        <begin position="20"/>
        <end position="149"/>
    </location>
</feature>
<evidence type="ECO:0000313" key="2">
    <source>
        <dbReference type="EMBL" id="PQJ33021.1"/>
    </source>
</evidence>
<dbReference type="OrthoDB" id="5873496at2"/>
<sequence length="149" mass="17193">MKKYLLTIMLLLFVLNSFAQKKTKEERQAELDAKKEGNYIAREKLDYSPSFALLLAQGQMFTKKVNVTIDFGQKSGFFEQSYIRDENGKKIKFYTVIDALNYMKSLGWEFIDAYAITIGNSNVYHYLFKNDGNAKIPNVNVDGEENDDN</sequence>
<feature type="signal peptide" evidence="1">
    <location>
        <begin position="1"/>
        <end position="19"/>
    </location>
</feature>
<dbReference type="EMBL" id="MTPW01000001">
    <property type="protein sequence ID" value="PQJ33021.1"/>
    <property type="molecule type" value="Genomic_DNA"/>
</dbReference>
<proteinExistence type="predicted"/>
<organism evidence="2 3">
    <name type="scientific">Nonlabens arenilitoris</name>
    <dbReference type="NCBI Taxonomy" id="1217969"/>
    <lineage>
        <taxon>Bacteria</taxon>
        <taxon>Pseudomonadati</taxon>
        <taxon>Bacteroidota</taxon>
        <taxon>Flavobacteriia</taxon>
        <taxon>Flavobacteriales</taxon>
        <taxon>Flavobacteriaceae</taxon>
        <taxon>Nonlabens</taxon>
    </lineage>
</organism>
<keyword evidence="1" id="KW-0732">Signal</keyword>
<dbReference type="Proteomes" id="UP000239747">
    <property type="component" value="Unassembled WGS sequence"/>
</dbReference>
<keyword evidence="3" id="KW-1185">Reference proteome</keyword>
<comment type="caution">
    <text evidence="2">The sequence shown here is derived from an EMBL/GenBank/DDBJ whole genome shotgun (WGS) entry which is preliminary data.</text>
</comment>
<gene>
    <name evidence="2" type="ORF">BST92_14300</name>
</gene>